<comment type="subcellular location">
    <subcellularLocation>
        <location evidence="1">Cell membrane</location>
        <topology evidence="1">Multi-pass membrane protein</topology>
    </subcellularLocation>
</comment>
<feature type="transmembrane region" description="Helical" evidence="9">
    <location>
        <begin position="119"/>
        <end position="138"/>
    </location>
</feature>
<evidence type="ECO:0000256" key="5">
    <source>
        <dbReference type="ARBA" id="ARBA00022777"/>
    </source>
</evidence>
<dbReference type="Proteomes" id="UP001249945">
    <property type="component" value="Unassembled WGS sequence"/>
</dbReference>
<dbReference type="GO" id="GO:0016301">
    <property type="term" value="F:kinase activity"/>
    <property type="evidence" value="ECO:0007669"/>
    <property type="project" value="UniProtKB-KW"/>
</dbReference>
<dbReference type="SMART" id="SM00387">
    <property type="entry name" value="HATPase_c"/>
    <property type="match status" value="1"/>
</dbReference>
<dbReference type="GO" id="GO:0000160">
    <property type="term" value="P:phosphorelay signal transduction system"/>
    <property type="evidence" value="ECO:0007669"/>
    <property type="project" value="UniProtKB-KW"/>
</dbReference>
<feature type="transmembrane region" description="Helical" evidence="9">
    <location>
        <begin position="7"/>
        <end position="29"/>
    </location>
</feature>
<dbReference type="AlphaFoldDB" id="A0AAW8R5Q0"/>
<feature type="transmembrane region" description="Helical" evidence="9">
    <location>
        <begin position="175"/>
        <end position="196"/>
    </location>
</feature>
<dbReference type="InterPro" id="IPR050482">
    <property type="entry name" value="Sensor_HK_TwoCompSys"/>
</dbReference>
<sequence>MTRYITSFSVLLNLLCYTIYMKVFFSQMMDISNEILVMLFFVFALQAIATYGSIVANGNISLLYFSISIYIIAWILMLLLAKEQIGLVVSTILMSIFPLFIIFFFLSLFEQKYLSKYRLFFLLQICMSINNIFIYFFLPITEYYTLSFLSCYICCFLICFTIYHQNFKDLKFRKIGRFLLLSFMGGFGPFLLFHIIPLNLLGLKIFDHFYWTIYFLLIFPITVLVLLRKLEITSRNYLVYTIFSNIGIFLSFFVVMDTVIYIILSPKITDLLRLNNFTLISVYLTYHIIKWKFETREQKLAKDISLFHEQKTNVSYQLLSNEQFVSTAKIISEVLLRAYEFSGVAFVWSENDNSPYFLFKNKNLVNLDRKFIDDHHLFSEEEKQLVSYKNGQLLVIPMLKMNQVRGLILVSKEKSEYFSKNELNELSKSAEEITLFLHTTEQRLKLEKILSTQHYSEFERAAYIKKHDLAQEDKKKLANYLHDDVLQTILAVKNLNLSIESNDRKTIELIDQTLKSLSLSMRDHMTQIYPSFLSVLPLENSFKKVAENLEMIYQLSIDIDWHFKNDLLLTETEKVFFYRIFKELLINAYKHSKANKIDIELTQKDNENILRVIDNGTGIKRNQLNDDEFYYDHLGLLSIKQEVDYKNGKLIIYSGKEIGTDIEVKIPVMKGMKR</sequence>
<keyword evidence="2" id="KW-1003">Cell membrane</keyword>
<name>A0AAW8R5Q0_CARDV</name>
<evidence type="ECO:0000313" key="12">
    <source>
        <dbReference type="Proteomes" id="UP001249945"/>
    </source>
</evidence>
<evidence type="ECO:0000259" key="10">
    <source>
        <dbReference type="PROSITE" id="PS50109"/>
    </source>
</evidence>
<dbReference type="PANTHER" id="PTHR24421:SF37">
    <property type="entry name" value="SENSOR HISTIDINE KINASE NARS"/>
    <property type="match status" value="1"/>
</dbReference>
<keyword evidence="3" id="KW-0808">Transferase</keyword>
<dbReference type="SUPFAM" id="SSF55874">
    <property type="entry name" value="ATPase domain of HSP90 chaperone/DNA topoisomerase II/histidine kinase"/>
    <property type="match status" value="1"/>
</dbReference>
<dbReference type="GO" id="GO:0005886">
    <property type="term" value="C:plasma membrane"/>
    <property type="evidence" value="ECO:0007669"/>
    <property type="project" value="UniProtKB-SubCell"/>
</dbReference>
<evidence type="ECO:0000256" key="6">
    <source>
        <dbReference type="ARBA" id="ARBA00022989"/>
    </source>
</evidence>
<evidence type="ECO:0000256" key="4">
    <source>
        <dbReference type="ARBA" id="ARBA00022692"/>
    </source>
</evidence>
<feature type="transmembrane region" description="Helical" evidence="9">
    <location>
        <begin position="239"/>
        <end position="264"/>
    </location>
</feature>
<evidence type="ECO:0000256" key="8">
    <source>
        <dbReference type="ARBA" id="ARBA00023136"/>
    </source>
</evidence>
<feature type="transmembrane region" description="Helical" evidence="9">
    <location>
        <begin position="35"/>
        <end position="55"/>
    </location>
</feature>
<feature type="transmembrane region" description="Helical" evidence="9">
    <location>
        <begin position="144"/>
        <end position="163"/>
    </location>
</feature>
<keyword evidence="5" id="KW-0418">Kinase</keyword>
<feature type="domain" description="Histidine kinase" evidence="10">
    <location>
        <begin position="468"/>
        <end position="670"/>
    </location>
</feature>
<dbReference type="GO" id="GO:0005524">
    <property type="term" value="F:ATP binding"/>
    <property type="evidence" value="ECO:0007669"/>
    <property type="project" value="UniProtKB-KW"/>
</dbReference>
<dbReference type="InterPro" id="IPR005467">
    <property type="entry name" value="His_kinase_dom"/>
</dbReference>
<comment type="caution">
    <text evidence="11">The sequence shown here is derived from an EMBL/GenBank/DDBJ whole genome shotgun (WGS) entry which is preliminary data.</text>
</comment>
<keyword evidence="8 9" id="KW-0472">Membrane</keyword>
<dbReference type="Gene3D" id="3.30.565.10">
    <property type="entry name" value="Histidine kinase-like ATPase, C-terminal domain"/>
    <property type="match status" value="1"/>
</dbReference>
<evidence type="ECO:0000313" key="11">
    <source>
        <dbReference type="EMBL" id="MDT1972920.1"/>
    </source>
</evidence>
<dbReference type="CDD" id="cd16917">
    <property type="entry name" value="HATPase_UhpB-NarQ-NarX-like"/>
    <property type="match status" value="1"/>
</dbReference>
<keyword evidence="7" id="KW-0902">Two-component regulatory system</keyword>
<proteinExistence type="predicted"/>
<feature type="transmembrane region" description="Helical" evidence="9">
    <location>
        <begin position="87"/>
        <end position="107"/>
    </location>
</feature>
<organism evidence="11 12">
    <name type="scientific">Carnobacterium divergens</name>
    <name type="common">Lactobacillus divergens</name>
    <dbReference type="NCBI Taxonomy" id="2748"/>
    <lineage>
        <taxon>Bacteria</taxon>
        <taxon>Bacillati</taxon>
        <taxon>Bacillota</taxon>
        <taxon>Bacilli</taxon>
        <taxon>Lactobacillales</taxon>
        <taxon>Carnobacteriaceae</taxon>
        <taxon>Carnobacterium</taxon>
    </lineage>
</organism>
<feature type="transmembrane region" description="Helical" evidence="9">
    <location>
        <begin position="62"/>
        <end position="81"/>
    </location>
</feature>
<evidence type="ECO:0000256" key="3">
    <source>
        <dbReference type="ARBA" id="ARBA00022679"/>
    </source>
</evidence>
<keyword evidence="6 9" id="KW-1133">Transmembrane helix</keyword>
<evidence type="ECO:0000256" key="2">
    <source>
        <dbReference type="ARBA" id="ARBA00022475"/>
    </source>
</evidence>
<evidence type="ECO:0000256" key="9">
    <source>
        <dbReference type="SAM" id="Phobius"/>
    </source>
</evidence>
<evidence type="ECO:0000256" key="1">
    <source>
        <dbReference type="ARBA" id="ARBA00004651"/>
    </source>
</evidence>
<dbReference type="PROSITE" id="PS50109">
    <property type="entry name" value="HIS_KIN"/>
    <property type="match status" value="1"/>
</dbReference>
<feature type="transmembrane region" description="Helical" evidence="9">
    <location>
        <begin position="208"/>
        <end position="227"/>
    </location>
</feature>
<dbReference type="Pfam" id="PF02518">
    <property type="entry name" value="HATPase_c"/>
    <property type="match status" value="1"/>
</dbReference>
<dbReference type="InterPro" id="IPR003594">
    <property type="entry name" value="HATPase_dom"/>
</dbReference>
<keyword evidence="11" id="KW-0547">Nucleotide-binding</keyword>
<keyword evidence="4 9" id="KW-0812">Transmembrane</keyword>
<protein>
    <submittedName>
        <fullName evidence="11">ATP-binding protein</fullName>
    </submittedName>
</protein>
<dbReference type="EMBL" id="JALRMR010000001">
    <property type="protein sequence ID" value="MDT1972920.1"/>
    <property type="molecule type" value="Genomic_DNA"/>
</dbReference>
<reference evidence="11" key="1">
    <citation type="submission" date="2022-04" db="EMBL/GenBank/DDBJ databases">
        <title>Draft genome sequences of lactic acid bacteria (LAB) strains involved in meat spoilage.</title>
        <authorList>
            <person name="Palevich N."/>
        </authorList>
    </citation>
    <scope>NUCLEOTIDE SEQUENCE</scope>
    <source>
        <strain evidence="11">9-14</strain>
    </source>
</reference>
<keyword evidence="11" id="KW-0067">ATP-binding</keyword>
<evidence type="ECO:0000256" key="7">
    <source>
        <dbReference type="ARBA" id="ARBA00023012"/>
    </source>
</evidence>
<gene>
    <name evidence="11" type="ORF">MX635_00760</name>
</gene>
<dbReference type="RefSeq" id="WP_311779742.1">
    <property type="nucleotide sequence ID" value="NZ_JALRMR010000001.1"/>
</dbReference>
<dbReference type="InterPro" id="IPR036890">
    <property type="entry name" value="HATPase_C_sf"/>
</dbReference>
<accession>A0AAW8R5Q0</accession>
<dbReference type="PANTHER" id="PTHR24421">
    <property type="entry name" value="NITRATE/NITRITE SENSOR PROTEIN NARX-RELATED"/>
    <property type="match status" value="1"/>
</dbReference>